<sequence length="127" mass="13776">MLLKILLMSGFLAVCTKARQSNCPPSFRHSFCANVLLPTPPTPTIDTTLSSCASSVSHRRSSSIGPSIPTCSIAGFPTAGLRRWSIGMFVEEPRMESRLYLSYRLLASSTRDLNPAMRSIQSASSPP</sequence>
<keyword evidence="1" id="KW-0732">Signal</keyword>
<evidence type="ECO:0000313" key="3">
    <source>
        <dbReference type="Proteomes" id="UP000059680"/>
    </source>
</evidence>
<feature type="signal peptide" evidence="1">
    <location>
        <begin position="1"/>
        <end position="18"/>
    </location>
</feature>
<name>A0A0P0Y168_ORYSJ</name>
<accession>A0A0P0Y168</accession>
<dbReference type="EMBL" id="AP014967">
    <property type="protein sequence ID" value="BAT13267.1"/>
    <property type="molecule type" value="Genomic_DNA"/>
</dbReference>
<reference evidence="2 3" key="2">
    <citation type="journal article" date="2013" name="Plant Cell Physiol.">
        <title>Rice Annotation Project Database (RAP-DB): an integrative and interactive database for rice genomics.</title>
        <authorList>
            <person name="Sakai H."/>
            <person name="Lee S.S."/>
            <person name="Tanaka T."/>
            <person name="Numa H."/>
            <person name="Kim J."/>
            <person name="Kawahara Y."/>
            <person name="Wakimoto H."/>
            <person name="Yang C.C."/>
            <person name="Iwamoto M."/>
            <person name="Abe T."/>
            <person name="Yamada Y."/>
            <person name="Muto A."/>
            <person name="Inokuchi H."/>
            <person name="Ikemura T."/>
            <person name="Matsumoto T."/>
            <person name="Sasaki T."/>
            <person name="Itoh T."/>
        </authorList>
    </citation>
    <scope>NUCLEOTIDE SEQUENCE [LARGE SCALE GENOMIC DNA]</scope>
    <source>
        <strain evidence="3">cv. Nipponbare</strain>
    </source>
</reference>
<proteinExistence type="predicted"/>
<keyword evidence="3" id="KW-1185">Reference proteome</keyword>
<protein>
    <submittedName>
        <fullName evidence="2">Os11g0223300 protein</fullName>
    </submittedName>
</protein>
<dbReference type="AlphaFoldDB" id="A0A0P0Y168"/>
<evidence type="ECO:0000256" key="1">
    <source>
        <dbReference type="SAM" id="SignalP"/>
    </source>
</evidence>
<dbReference type="Proteomes" id="UP000059680">
    <property type="component" value="Chromosome 11"/>
</dbReference>
<dbReference type="PaxDb" id="39947-A0A0P0Y168"/>
<reference evidence="2 3" key="3">
    <citation type="journal article" date="2013" name="Rice">
        <title>Improvement of the Oryza sativa Nipponbare reference genome using next generation sequence and optical map data.</title>
        <authorList>
            <person name="Kawahara Y."/>
            <person name="de la Bastide M."/>
            <person name="Hamilton J.P."/>
            <person name="Kanamori H."/>
            <person name="McCombie W.R."/>
            <person name="Ouyang S."/>
            <person name="Schwartz D.C."/>
            <person name="Tanaka T."/>
            <person name="Wu J."/>
            <person name="Zhou S."/>
            <person name="Childs K.L."/>
            <person name="Davidson R.M."/>
            <person name="Lin H."/>
            <person name="Quesada-Ocampo L."/>
            <person name="Vaillancourt B."/>
            <person name="Sakai H."/>
            <person name="Lee S.S."/>
            <person name="Kim J."/>
            <person name="Numa H."/>
            <person name="Itoh T."/>
            <person name="Buell C.R."/>
            <person name="Matsumoto T."/>
        </authorList>
    </citation>
    <scope>NUCLEOTIDE SEQUENCE [LARGE SCALE GENOMIC DNA]</scope>
    <source>
        <strain evidence="3">cv. Nipponbare</strain>
    </source>
</reference>
<organism evidence="2 3">
    <name type="scientific">Oryza sativa subsp. japonica</name>
    <name type="common">Rice</name>
    <dbReference type="NCBI Taxonomy" id="39947"/>
    <lineage>
        <taxon>Eukaryota</taxon>
        <taxon>Viridiplantae</taxon>
        <taxon>Streptophyta</taxon>
        <taxon>Embryophyta</taxon>
        <taxon>Tracheophyta</taxon>
        <taxon>Spermatophyta</taxon>
        <taxon>Magnoliopsida</taxon>
        <taxon>Liliopsida</taxon>
        <taxon>Poales</taxon>
        <taxon>Poaceae</taxon>
        <taxon>BOP clade</taxon>
        <taxon>Oryzoideae</taxon>
        <taxon>Oryzeae</taxon>
        <taxon>Oryzinae</taxon>
        <taxon>Oryza</taxon>
        <taxon>Oryza sativa</taxon>
    </lineage>
</organism>
<gene>
    <name evidence="2" type="ordered locus">Os11g0223300</name>
    <name evidence="2" type="ORF">OSNPB_110223300</name>
</gene>
<feature type="non-terminal residue" evidence="2">
    <location>
        <position position="127"/>
    </location>
</feature>
<feature type="chain" id="PRO_5006057351" evidence="1">
    <location>
        <begin position="19"/>
        <end position="127"/>
    </location>
</feature>
<reference evidence="3" key="1">
    <citation type="journal article" date="2005" name="Nature">
        <title>The map-based sequence of the rice genome.</title>
        <authorList>
            <consortium name="International rice genome sequencing project (IRGSP)"/>
            <person name="Matsumoto T."/>
            <person name="Wu J."/>
            <person name="Kanamori H."/>
            <person name="Katayose Y."/>
            <person name="Fujisawa M."/>
            <person name="Namiki N."/>
            <person name="Mizuno H."/>
            <person name="Yamamoto K."/>
            <person name="Antonio B.A."/>
            <person name="Baba T."/>
            <person name="Sakata K."/>
            <person name="Nagamura Y."/>
            <person name="Aoki H."/>
            <person name="Arikawa K."/>
            <person name="Arita K."/>
            <person name="Bito T."/>
            <person name="Chiden Y."/>
            <person name="Fujitsuka N."/>
            <person name="Fukunaka R."/>
            <person name="Hamada M."/>
            <person name="Harada C."/>
            <person name="Hayashi A."/>
            <person name="Hijishita S."/>
            <person name="Honda M."/>
            <person name="Hosokawa S."/>
            <person name="Ichikawa Y."/>
            <person name="Idonuma A."/>
            <person name="Iijima M."/>
            <person name="Ikeda M."/>
            <person name="Ikeno M."/>
            <person name="Ito K."/>
            <person name="Ito S."/>
            <person name="Ito T."/>
            <person name="Ito Y."/>
            <person name="Ito Y."/>
            <person name="Iwabuchi A."/>
            <person name="Kamiya K."/>
            <person name="Karasawa W."/>
            <person name="Kurita K."/>
            <person name="Katagiri S."/>
            <person name="Kikuta A."/>
            <person name="Kobayashi H."/>
            <person name="Kobayashi N."/>
            <person name="Machita K."/>
            <person name="Maehara T."/>
            <person name="Masukawa M."/>
            <person name="Mizubayashi T."/>
            <person name="Mukai Y."/>
            <person name="Nagasaki H."/>
            <person name="Nagata Y."/>
            <person name="Naito S."/>
            <person name="Nakashima M."/>
            <person name="Nakama Y."/>
            <person name="Nakamichi Y."/>
            <person name="Nakamura M."/>
            <person name="Meguro A."/>
            <person name="Negishi M."/>
            <person name="Ohta I."/>
            <person name="Ohta T."/>
            <person name="Okamoto M."/>
            <person name="Ono N."/>
            <person name="Saji S."/>
            <person name="Sakaguchi M."/>
            <person name="Sakai K."/>
            <person name="Shibata M."/>
            <person name="Shimokawa T."/>
            <person name="Song J."/>
            <person name="Takazaki Y."/>
            <person name="Terasawa K."/>
            <person name="Tsugane M."/>
            <person name="Tsuji K."/>
            <person name="Ueda S."/>
            <person name="Waki K."/>
            <person name="Yamagata H."/>
            <person name="Yamamoto M."/>
            <person name="Yamamoto S."/>
            <person name="Yamane H."/>
            <person name="Yoshiki S."/>
            <person name="Yoshihara R."/>
            <person name="Yukawa K."/>
            <person name="Zhong H."/>
            <person name="Yano M."/>
            <person name="Yuan Q."/>
            <person name="Ouyang S."/>
            <person name="Liu J."/>
            <person name="Jones K.M."/>
            <person name="Gansberger K."/>
            <person name="Moffat K."/>
            <person name="Hill J."/>
            <person name="Bera J."/>
            <person name="Fadrosh D."/>
            <person name="Jin S."/>
            <person name="Johri S."/>
            <person name="Kim M."/>
            <person name="Overton L."/>
            <person name="Reardon M."/>
            <person name="Tsitrin T."/>
            <person name="Vuong H."/>
            <person name="Weaver B."/>
            <person name="Ciecko A."/>
            <person name="Tallon L."/>
            <person name="Jackson J."/>
            <person name="Pai G."/>
            <person name="Aken S.V."/>
            <person name="Utterback T."/>
            <person name="Reidmuller S."/>
            <person name="Feldblyum T."/>
            <person name="Hsiao J."/>
            <person name="Zismann V."/>
            <person name="Iobst S."/>
            <person name="de Vazeille A.R."/>
            <person name="Buell C.R."/>
            <person name="Ying K."/>
            <person name="Li Y."/>
            <person name="Lu T."/>
            <person name="Huang Y."/>
            <person name="Zhao Q."/>
            <person name="Feng Q."/>
            <person name="Zhang L."/>
            <person name="Zhu J."/>
            <person name="Weng Q."/>
            <person name="Mu J."/>
            <person name="Lu Y."/>
            <person name="Fan D."/>
            <person name="Liu Y."/>
            <person name="Guan J."/>
            <person name="Zhang Y."/>
            <person name="Yu S."/>
            <person name="Liu X."/>
            <person name="Zhang Y."/>
            <person name="Hong G."/>
            <person name="Han B."/>
            <person name="Choisne N."/>
            <person name="Demange N."/>
            <person name="Orjeda G."/>
            <person name="Samain S."/>
            <person name="Cattolico L."/>
            <person name="Pelletier E."/>
            <person name="Couloux A."/>
            <person name="Segurens B."/>
            <person name="Wincker P."/>
            <person name="D'Hont A."/>
            <person name="Scarpelli C."/>
            <person name="Weissenbach J."/>
            <person name="Salanoubat M."/>
            <person name="Quetier F."/>
            <person name="Yu Y."/>
            <person name="Kim H.R."/>
            <person name="Rambo T."/>
            <person name="Currie J."/>
            <person name="Collura K."/>
            <person name="Luo M."/>
            <person name="Yang T."/>
            <person name="Ammiraju J.S.S."/>
            <person name="Engler F."/>
            <person name="Soderlund C."/>
            <person name="Wing R.A."/>
            <person name="Palmer L.E."/>
            <person name="de la Bastide M."/>
            <person name="Spiegel L."/>
            <person name="Nascimento L."/>
            <person name="Zutavern T."/>
            <person name="O'Shaughnessy A."/>
            <person name="Dike S."/>
            <person name="Dedhia N."/>
            <person name="Preston R."/>
            <person name="Balija V."/>
            <person name="McCombie W.R."/>
            <person name="Chow T."/>
            <person name="Chen H."/>
            <person name="Chung M."/>
            <person name="Chen C."/>
            <person name="Shaw J."/>
            <person name="Wu H."/>
            <person name="Hsiao K."/>
            <person name="Chao Y."/>
            <person name="Chu M."/>
            <person name="Cheng C."/>
            <person name="Hour A."/>
            <person name="Lee P."/>
            <person name="Lin S."/>
            <person name="Lin Y."/>
            <person name="Liou J."/>
            <person name="Liu S."/>
            <person name="Hsing Y."/>
            <person name="Raghuvanshi S."/>
            <person name="Mohanty A."/>
            <person name="Bharti A.K."/>
            <person name="Gaur A."/>
            <person name="Gupta V."/>
            <person name="Kumar D."/>
            <person name="Ravi V."/>
            <person name="Vij S."/>
            <person name="Kapur A."/>
            <person name="Khurana P."/>
            <person name="Khurana P."/>
            <person name="Khurana J.P."/>
            <person name="Tyagi A.K."/>
            <person name="Gaikwad K."/>
            <person name="Singh A."/>
            <person name="Dalal V."/>
            <person name="Srivastava S."/>
            <person name="Dixit A."/>
            <person name="Pal A.K."/>
            <person name="Ghazi I.A."/>
            <person name="Yadav M."/>
            <person name="Pandit A."/>
            <person name="Bhargava A."/>
            <person name="Sureshbabu K."/>
            <person name="Batra K."/>
            <person name="Sharma T.R."/>
            <person name="Mohapatra T."/>
            <person name="Singh N.K."/>
            <person name="Messing J."/>
            <person name="Nelson A.B."/>
            <person name="Fuks G."/>
            <person name="Kavchok S."/>
            <person name="Keizer G."/>
            <person name="Linton E."/>
            <person name="Llaca V."/>
            <person name="Song R."/>
            <person name="Tanyolac B."/>
            <person name="Young S."/>
            <person name="Ho-Il K."/>
            <person name="Hahn J.H."/>
            <person name="Sangsakoo G."/>
            <person name="Vanavichit A."/>
            <person name="de Mattos Luiz.A.T."/>
            <person name="Zimmer P.D."/>
            <person name="Malone G."/>
            <person name="Dellagostin O."/>
            <person name="de Oliveira A.C."/>
            <person name="Bevan M."/>
            <person name="Bancroft I."/>
            <person name="Minx P."/>
            <person name="Cordum H."/>
            <person name="Wilson R."/>
            <person name="Cheng Z."/>
            <person name="Jin W."/>
            <person name="Jiang J."/>
            <person name="Leong S.A."/>
            <person name="Iwama H."/>
            <person name="Gojobori T."/>
            <person name="Itoh T."/>
            <person name="Niimura Y."/>
            <person name="Fujii Y."/>
            <person name="Habara T."/>
            <person name="Sakai H."/>
            <person name="Sato Y."/>
            <person name="Wilson G."/>
            <person name="Kumar K."/>
            <person name="McCouch S."/>
            <person name="Juretic N."/>
            <person name="Hoen D."/>
            <person name="Wright S."/>
            <person name="Bruskiewich R."/>
            <person name="Bureau T."/>
            <person name="Miyao A."/>
            <person name="Hirochika H."/>
            <person name="Nishikawa T."/>
            <person name="Kadowaki K."/>
            <person name="Sugiura M."/>
            <person name="Burr B."/>
            <person name="Sasaki T."/>
        </authorList>
    </citation>
    <scope>NUCLEOTIDE SEQUENCE [LARGE SCALE GENOMIC DNA]</scope>
    <source>
        <strain evidence="3">cv. Nipponbare</strain>
    </source>
</reference>
<evidence type="ECO:0000313" key="2">
    <source>
        <dbReference type="EMBL" id="BAT13267.1"/>
    </source>
</evidence>
<dbReference type="InParanoid" id="A0A0P0Y168"/>